<evidence type="ECO:0000313" key="2">
    <source>
        <dbReference type="EMBL" id="KAL1628106.1"/>
    </source>
</evidence>
<reference evidence="2 3" key="1">
    <citation type="submission" date="2024-02" db="EMBL/GenBank/DDBJ databases">
        <title>De novo assembly and annotation of 12 fungi associated with fruit tree decline syndrome in Ontario, Canada.</title>
        <authorList>
            <person name="Sulman M."/>
            <person name="Ellouze W."/>
            <person name="Ilyukhin E."/>
        </authorList>
    </citation>
    <scope>NUCLEOTIDE SEQUENCE [LARGE SCALE GENOMIC DNA]</scope>
    <source>
        <strain evidence="2 3">M1-105</strain>
    </source>
</reference>
<feature type="region of interest" description="Disordered" evidence="1">
    <location>
        <begin position="405"/>
        <end position="429"/>
    </location>
</feature>
<gene>
    <name evidence="2" type="ORF">SLS56_006037</name>
</gene>
<accession>A0ABR3SRZ5</accession>
<evidence type="ECO:0000313" key="3">
    <source>
        <dbReference type="Proteomes" id="UP001521116"/>
    </source>
</evidence>
<evidence type="ECO:0008006" key="4">
    <source>
        <dbReference type="Google" id="ProtNLM"/>
    </source>
</evidence>
<dbReference type="Proteomes" id="UP001521116">
    <property type="component" value="Unassembled WGS sequence"/>
</dbReference>
<sequence length="429" mass="47163">MANQDKAQDAPVQIILAGGTNRVYSDGDVVAGTVRVDTRIKSEHAPITFAGRSMSRIKRVTGGSGPGYQLCSGKSILFRYNEALFSGGDLSSLRSGEDPFVTFPFKFSFPRVVQGDVDRGTNLKPSSHFEHEPGHALPPTMNTVVCGSTQTVHYCLEAHVPYTSHKVFNSEKMHVEFLRFIPSCADPTPATSPDFNTHTDSVTRHTRRLDPAREHEHHGLRSHLKELFPSSSDPSATFAVTTRTPAAVRAGHALPVALSVVHRERSPELADPPPLRLHGVRVALEALTRTRVACAGWTTDELTALSDFDIPLAERHWDPERREGEVPPLLPAGGEEVDVASLTEDGELLVQKATVPTFKTYALARTYVVEVIMWIECVGKVYEIKHSKYPINVLPWPDLRVEGSEAAPWIEQEDQEAPTPAYEDVAPAS</sequence>
<evidence type="ECO:0000256" key="1">
    <source>
        <dbReference type="SAM" id="MobiDB-lite"/>
    </source>
</evidence>
<protein>
    <recommendedName>
        <fullName evidence="4">Arrestin-like N-terminal domain-containing protein</fullName>
    </recommendedName>
</protein>
<feature type="compositionally biased region" description="Basic and acidic residues" evidence="1">
    <location>
        <begin position="208"/>
        <end position="217"/>
    </location>
</feature>
<keyword evidence="3" id="KW-1185">Reference proteome</keyword>
<organism evidence="2 3">
    <name type="scientific">Neofusicoccum ribis</name>
    <dbReference type="NCBI Taxonomy" id="45134"/>
    <lineage>
        <taxon>Eukaryota</taxon>
        <taxon>Fungi</taxon>
        <taxon>Dikarya</taxon>
        <taxon>Ascomycota</taxon>
        <taxon>Pezizomycotina</taxon>
        <taxon>Dothideomycetes</taxon>
        <taxon>Dothideomycetes incertae sedis</taxon>
        <taxon>Botryosphaeriales</taxon>
        <taxon>Botryosphaeriaceae</taxon>
        <taxon>Neofusicoccum</taxon>
    </lineage>
</organism>
<feature type="region of interest" description="Disordered" evidence="1">
    <location>
        <begin position="191"/>
        <end position="217"/>
    </location>
</feature>
<comment type="caution">
    <text evidence="2">The sequence shown here is derived from an EMBL/GenBank/DDBJ whole genome shotgun (WGS) entry which is preliminary data.</text>
</comment>
<feature type="compositionally biased region" description="Polar residues" evidence="1">
    <location>
        <begin position="191"/>
        <end position="200"/>
    </location>
</feature>
<name>A0ABR3SRZ5_9PEZI</name>
<dbReference type="EMBL" id="JAJVDC020000065">
    <property type="protein sequence ID" value="KAL1628106.1"/>
    <property type="molecule type" value="Genomic_DNA"/>
</dbReference>
<proteinExistence type="predicted"/>